<dbReference type="GO" id="GO:0032259">
    <property type="term" value="P:methylation"/>
    <property type="evidence" value="ECO:0007669"/>
    <property type="project" value="UniProtKB-KW"/>
</dbReference>
<protein>
    <submittedName>
        <fullName evidence="2">Methyltransferase domain-containing protein</fullName>
    </submittedName>
</protein>
<keyword evidence="2" id="KW-0489">Methyltransferase</keyword>
<dbReference type="Pfam" id="PF13679">
    <property type="entry name" value="Methyltransf_32"/>
    <property type="match status" value="1"/>
</dbReference>
<dbReference type="PANTHER" id="PTHR13369:SF0">
    <property type="entry name" value="GLUTATHIONE S-TRANSFERASE C-TERMINAL DOMAIN-CONTAINING PROTEIN"/>
    <property type="match status" value="1"/>
</dbReference>
<dbReference type="AlphaFoldDB" id="A0A1I6BP77"/>
<organism evidence="2 3">
    <name type="scientific">Halopseudomonas formosensis</name>
    <dbReference type="NCBI Taxonomy" id="1002526"/>
    <lineage>
        <taxon>Bacteria</taxon>
        <taxon>Pseudomonadati</taxon>
        <taxon>Pseudomonadota</taxon>
        <taxon>Gammaproteobacteria</taxon>
        <taxon>Pseudomonadales</taxon>
        <taxon>Pseudomonadaceae</taxon>
        <taxon>Halopseudomonas</taxon>
    </lineage>
</organism>
<dbReference type="Proteomes" id="UP000242815">
    <property type="component" value="Unassembled WGS sequence"/>
</dbReference>
<evidence type="ECO:0000259" key="1">
    <source>
        <dbReference type="Pfam" id="PF13679"/>
    </source>
</evidence>
<name>A0A1I6BP77_9GAMM</name>
<dbReference type="OrthoDB" id="5298194at2"/>
<evidence type="ECO:0000313" key="3">
    <source>
        <dbReference type="Proteomes" id="UP000242815"/>
    </source>
</evidence>
<dbReference type="EMBL" id="FOYD01000005">
    <property type="protein sequence ID" value="SFQ82740.1"/>
    <property type="molecule type" value="Genomic_DNA"/>
</dbReference>
<accession>A0A1I6BP77</accession>
<gene>
    <name evidence="2" type="ORF">SAMN05216578_10595</name>
</gene>
<evidence type="ECO:0000313" key="2">
    <source>
        <dbReference type="EMBL" id="SFQ82740.1"/>
    </source>
</evidence>
<dbReference type="SUPFAM" id="SSF53335">
    <property type="entry name" value="S-adenosyl-L-methionine-dependent methyltransferases"/>
    <property type="match status" value="1"/>
</dbReference>
<dbReference type="InterPro" id="IPR029063">
    <property type="entry name" value="SAM-dependent_MTases_sf"/>
</dbReference>
<dbReference type="PANTHER" id="PTHR13369">
    <property type="match status" value="1"/>
</dbReference>
<reference evidence="2 3" key="1">
    <citation type="submission" date="2016-10" db="EMBL/GenBank/DDBJ databases">
        <authorList>
            <person name="de Groot N.N."/>
        </authorList>
    </citation>
    <scope>NUCLEOTIDE SEQUENCE [LARGE SCALE GENOMIC DNA]</scope>
    <source>
        <strain evidence="2 3">JCM 18415</strain>
    </source>
</reference>
<feature type="domain" description="Methyltransferase" evidence="1">
    <location>
        <begin position="125"/>
        <end position="252"/>
    </location>
</feature>
<dbReference type="InterPro" id="IPR025714">
    <property type="entry name" value="Methyltranfer_dom"/>
</dbReference>
<dbReference type="STRING" id="1002526.SAMN05216578_10595"/>
<dbReference type="GO" id="GO:0008168">
    <property type="term" value="F:methyltransferase activity"/>
    <property type="evidence" value="ECO:0007669"/>
    <property type="project" value="UniProtKB-KW"/>
</dbReference>
<dbReference type="RefSeq" id="WP_090538789.1">
    <property type="nucleotide sequence ID" value="NZ_FOYD01000005.1"/>
</dbReference>
<sequence length="429" mass="48698">MPAAPVDAGIDYAARFAELDAWLLEHQALWRPRPFTTVHLPWEADWPELANWLRSRTLEQAEAAHNQPHLLEGAPRPFAQLAQRALELSQLPHYQPSVDPGLSSTRSTTEQRQTADLLSRHIPGRKWQQITHFAACVRHGWQQPATHWLDWCAGKGHLGRLLAWQAGKPLTCLERDPQLNRQGVELGRQLGVSSSHVDADVLDPDSWSQLQTQHSVVALHACGQLHMTLLEQAARRGCRQLALSPCCYNRIESASYQPMSARARASVLRLSREDLGLPLQESITAGQRVRRLRDQSMAWRLAFDIWQRQARGVDQYLPTPSRPESALAQGIAHFCRDLAAHHGLQLREPEDWQALEQQGWQRLAEVRNLELVPGLFRRPLEIWLLLDRGLYLQECGYQVRLGQFCESTLTPRNLLLLAELPDAQLAPTL</sequence>
<proteinExistence type="predicted"/>
<keyword evidence="2" id="KW-0808">Transferase</keyword>